<evidence type="ECO:0000256" key="1">
    <source>
        <dbReference type="SAM" id="MobiDB-lite"/>
    </source>
</evidence>
<dbReference type="AlphaFoldDB" id="Q69UD6"/>
<dbReference type="GO" id="GO:0009308">
    <property type="term" value="P:amine metabolic process"/>
    <property type="evidence" value="ECO:0007669"/>
    <property type="project" value="InterPro"/>
</dbReference>
<dbReference type="SUPFAM" id="SSF54416">
    <property type="entry name" value="Amine oxidase N-terminal region"/>
    <property type="match status" value="1"/>
</dbReference>
<evidence type="ECO:0000313" key="3">
    <source>
        <dbReference type="EMBL" id="BAD33133.1"/>
    </source>
</evidence>
<dbReference type="GO" id="GO:0008131">
    <property type="term" value="F:primary methylamine oxidase activity"/>
    <property type="evidence" value="ECO:0007669"/>
    <property type="project" value="InterPro"/>
</dbReference>
<sequence length="317" mass="33990">MDCASERRRAGWEEGGGDCELRCVQWRCAFIIARAGGESHELRVNIANASSASVLSHVVHRSAALPTLTLEEQFVTLALPPKHPPFVESVRGAGWTWTTCSARCSPSGGSAASFYERPLQGVTLVVDLNKEERSEGSAGGSGGRALTGWRGRMVDGEESAFREERLPKMYAQIETTRRQRTVAAARGRGRGRCGPLPANLQEPITRRHRAPTRRVPLLPPATVEPPPIARLSHRPPLACPARTAARSRPPLPLERVLIVDGERCVAVGGVCGGGGGGRRGERRGEGRPAADVRTMGAGVEEAAPLHGVLIFAGEMRK</sequence>
<dbReference type="EMBL" id="AP004571">
    <property type="protein sequence ID" value="BAD33133.1"/>
    <property type="molecule type" value="Genomic_DNA"/>
</dbReference>
<reference evidence="4" key="4">
    <citation type="journal article" date="2008" name="Nucleic Acids Res.">
        <title>The rice annotation project database (RAP-DB): 2008 update.</title>
        <authorList>
            <consortium name="The rice annotation project (RAP)"/>
        </authorList>
    </citation>
    <scope>GENOME REANNOTATION</scope>
    <source>
        <strain evidence="4">cv. Nipponbare</strain>
    </source>
</reference>
<reference evidence="4" key="3">
    <citation type="journal article" date="2005" name="Nature">
        <title>The map-based sequence of the rice genome.</title>
        <authorList>
            <consortium name="International rice genome sequencing project (IRGSP)"/>
            <person name="Matsumoto T."/>
            <person name="Wu J."/>
            <person name="Kanamori H."/>
            <person name="Katayose Y."/>
            <person name="Fujisawa M."/>
            <person name="Namiki N."/>
            <person name="Mizuno H."/>
            <person name="Yamamoto K."/>
            <person name="Antonio B.A."/>
            <person name="Baba T."/>
            <person name="Sakata K."/>
            <person name="Nagamura Y."/>
            <person name="Aoki H."/>
            <person name="Arikawa K."/>
            <person name="Arita K."/>
            <person name="Bito T."/>
            <person name="Chiden Y."/>
            <person name="Fujitsuka N."/>
            <person name="Fukunaka R."/>
            <person name="Hamada M."/>
            <person name="Harada C."/>
            <person name="Hayashi A."/>
            <person name="Hijishita S."/>
            <person name="Honda M."/>
            <person name="Hosokawa S."/>
            <person name="Ichikawa Y."/>
            <person name="Idonuma A."/>
            <person name="Iijima M."/>
            <person name="Ikeda M."/>
            <person name="Ikeno M."/>
            <person name="Ito K."/>
            <person name="Ito S."/>
            <person name="Ito T."/>
            <person name="Ito Y."/>
            <person name="Ito Y."/>
            <person name="Iwabuchi A."/>
            <person name="Kamiya K."/>
            <person name="Karasawa W."/>
            <person name="Kurita K."/>
            <person name="Katagiri S."/>
            <person name="Kikuta A."/>
            <person name="Kobayashi H."/>
            <person name="Kobayashi N."/>
            <person name="Machita K."/>
            <person name="Maehara T."/>
            <person name="Masukawa M."/>
            <person name="Mizubayashi T."/>
            <person name="Mukai Y."/>
            <person name="Nagasaki H."/>
            <person name="Nagata Y."/>
            <person name="Naito S."/>
            <person name="Nakashima M."/>
            <person name="Nakama Y."/>
            <person name="Nakamichi Y."/>
            <person name="Nakamura M."/>
            <person name="Meguro A."/>
            <person name="Negishi M."/>
            <person name="Ohta I."/>
            <person name="Ohta T."/>
            <person name="Okamoto M."/>
            <person name="Ono N."/>
            <person name="Saji S."/>
            <person name="Sakaguchi M."/>
            <person name="Sakai K."/>
            <person name="Shibata M."/>
            <person name="Shimokawa T."/>
            <person name="Song J."/>
            <person name="Takazaki Y."/>
            <person name="Terasawa K."/>
            <person name="Tsugane M."/>
            <person name="Tsuji K."/>
            <person name="Ueda S."/>
            <person name="Waki K."/>
            <person name="Yamagata H."/>
            <person name="Yamamoto M."/>
            <person name="Yamamoto S."/>
            <person name="Yamane H."/>
            <person name="Yoshiki S."/>
            <person name="Yoshihara R."/>
            <person name="Yukawa K."/>
            <person name="Zhong H."/>
            <person name="Yano M."/>
            <person name="Yuan Q."/>
            <person name="Ouyang S."/>
            <person name="Liu J."/>
            <person name="Jones K.M."/>
            <person name="Gansberger K."/>
            <person name="Moffat K."/>
            <person name="Hill J."/>
            <person name="Bera J."/>
            <person name="Fadrosh D."/>
            <person name="Jin S."/>
            <person name="Johri S."/>
            <person name="Kim M."/>
            <person name="Overton L."/>
            <person name="Reardon M."/>
            <person name="Tsitrin T."/>
            <person name="Vuong H."/>
            <person name="Weaver B."/>
            <person name="Ciecko A."/>
            <person name="Tallon L."/>
            <person name="Jackson J."/>
            <person name="Pai G."/>
            <person name="Aken S.V."/>
            <person name="Utterback T."/>
            <person name="Reidmuller S."/>
            <person name="Feldblyum T."/>
            <person name="Hsiao J."/>
            <person name="Zismann V."/>
            <person name="Iobst S."/>
            <person name="de Vazeille A.R."/>
            <person name="Buell C.R."/>
            <person name="Ying K."/>
            <person name="Li Y."/>
            <person name="Lu T."/>
            <person name="Huang Y."/>
            <person name="Zhao Q."/>
            <person name="Feng Q."/>
            <person name="Zhang L."/>
            <person name="Zhu J."/>
            <person name="Weng Q."/>
            <person name="Mu J."/>
            <person name="Lu Y."/>
            <person name="Fan D."/>
            <person name="Liu Y."/>
            <person name="Guan J."/>
            <person name="Zhang Y."/>
            <person name="Yu S."/>
            <person name="Liu X."/>
            <person name="Zhang Y."/>
            <person name="Hong G."/>
            <person name="Han B."/>
            <person name="Choisne N."/>
            <person name="Demange N."/>
            <person name="Orjeda G."/>
            <person name="Samain S."/>
            <person name="Cattolico L."/>
            <person name="Pelletier E."/>
            <person name="Couloux A."/>
            <person name="Segurens B."/>
            <person name="Wincker P."/>
            <person name="D'Hont A."/>
            <person name="Scarpelli C."/>
            <person name="Weissenbach J."/>
            <person name="Salanoubat M."/>
            <person name="Quetier F."/>
            <person name="Yu Y."/>
            <person name="Kim H.R."/>
            <person name="Rambo T."/>
            <person name="Currie J."/>
            <person name="Collura K."/>
            <person name="Luo M."/>
            <person name="Yang T."/>
            <person name="Ammiraju J.S.S."/>
            <person name="Engler F."/>
            <person name="Soderlund C."/>
            <person name="Wing R.A."/>
            <person name="Palmer L.E."/>
            <person name="de la Bastide M."/>
            <person name="Spiegel L."/>
            <person name="Nascimento L."/>
            <person name="Zutavern T."/>
            <person name="O'Shaughnessy A."/>
            <person name="Dike S."/>
            <person name="Dedhia N."/>
            <person name="Preston R."/>
            <person name="Balija V."/>
            <person name="McCombie W.R."/>
            <person name="Chow T."/>
            <person name="Chen H."/>
            <person name="Chung M."/>
            <person name="Chen C."/>
            <person name="Shaw J."/>
            <person name="Wu H."/>
            <person name="Hsiao K."/>
            <person name="Chao Y."/>
            <person name="Chu M."/>
            <person name="Cheng C."/>
            <person name="Hour A."/>
            <person name="Lee P."/>
            <person name="Lin S."/>
            <person name="Lin Y."/>
            <person name="Liou J."/>
            <person name="Liu S."/>
            <person name="Hsing Y."/>
            <person name="Raghuvanshi S."/>
            <person name="Mohanty A."/>
            <person name="Bharti A.K."/>
            <person name="Gaur A."/>
            <person name="Gupta V."/>
            <person name="Kumar D."/>
            <person name="Ravi V."/>
            <person name="Vij S."/>
            <person name="Kapur A."/>
            <person name="Khurana P."/>
            <person name="Khurana P."/>
            <person name="Khurana J.P."/>
            <person name="Tyagi A.K."/>
            <person name="Gaikwad K."/>
            <person name="Singh A."/>
            <person name="Dalal V."/>
            <person name="Srivastava S."/>
            <person name="Dixit A."/>
            <person name="Pal A.K."/>
            <person name="Ghazi I.A."/>
            <person name="Yadav M."/>
            <person name="Pandit A."/>
            <person name="Bhargava A."/>
            <person name="Sureshbabu K."/>
            <person name="Batra K."/>
            <person name="Sharma T.R."/>
            <person name="Mohapatra T."/>
            <person name="Singh N.K."/>
            <person name="Messing J."/>
            <person name="Nelson A.B."/>
            <person name="Fuks G."/>
            <person name="Kavchok S."/>
            <person name="Keizer G."/>
            <person name="Linton E."/>
            <person name="Llaca V."/>
            <person name="Song R."/>
            <person name="Tanyolac B."/>
            <person name="Young S."/>
            <person name="Ho-Il K."/>
            <person name="Hahn J.H."/>
            <person name="Sangsakoo G."/>
            <person name="Vanavichit A."/>
            <person name="de Mattos Luiz.A.T."/>
            <person name="Zimmer P.D."/>
            <person name="Malone G."/>
            <person name="Dellagostin O."/>
            <person name="de Oliveira A.C."/>
            <person name="Bevan M."/>
            <person name="Bancroft I."/>
            <person name="Minx P."/>
            <person name="Cordum H."/>
            <person name="Wilson R."/>
            <person name="Cheng Z."/>
            <person name="Jin W."/>
            <person name="Jiang J."/>
            <person name="Leong S.A."/>
            <person name="Iwama H."/>
            <person name="Gojobori T."/>
            <person name="Itoh T."/>
            <person name="Niimura Y."/>
            <person name="Fujii Y."/>
            <person name="Habara T."/>
            <person name="Sakai H."/>
            <person name="Sato Y."/>
            <person name="Wilson G."/>
            <person name="Kumar K."/>
            <person name="McCouch S."/>
            <person name="Juretic N."/>
            <person name="Hoen D."/>
            <person name="Wright S."/>
            <person name="Bruskiewich R."/>
            <person name="Bureau T."/>
            <person name="Miyao A."/>
            <person name="Hirochika H."/>
            <person name="Nishikawa T."/>
            <person name="Kadowaki K."/>
            <person name="Sugiura M."/>
            <person name="Burr B."/>
            <person name="Sasaki T."/>
        </authorList>
    </citation>
    <scope>NUCLEOTIDE SEQUENCE [LARGE SCALE GENOMIC DNA]</scope>
    <source>
        <strain evidence="4">cv. Nipponbare</strain>
    </source>
</reference>
<evidence type="ECO:0000313" key="2">
    <source>
        <dbReference type="EMBL" id="BAD33030.1"/>
    </source>
</evidence>
<dbReference type="Proteomes" id="UP000000763">
    <property type="component" value="Chromosome 6"/>
</dbReference>
<accession>Q69UD6</accession>
<dbReference type="EMBL" id="AP004236">
    <property type="protein sequence ID" value="BAD33030.1"/>
    <property type="molecule type" value="Genomic_DNA"/>
</dbReference>
<dbReference type="GO" id="GO:0005507">
    <property type="term" value="F:copper ion binding"/>
    <property type="evidence" value="ECO:0007669"/>
    <property type="project" value="InterPro"/>
</dbReference>
<feature type="region of interest" description="Disordered" evidence="1">
    <location>
        <begin position="216"/>
        <end position="235"/>
    </location>
</feature>
<gene>
    <name evidence="2" type="ORF">P0417D05.4</name>
    <name evidence="3" type="ORF">P0652A05.36</name>
</gene>
<reference evidence="3" key="2">
    <citation type="submission" date="2001-12" db="EMBL/GenBank/DDBJ databases">
        <title>Oryza sativa nipponbare(GA3) genomic DNA, chromosome 6, PAC clone:P0652A05.</title>
        <authorList>
            <person name="Sasaki T."/>
            <person name="Matsumoto T."/>
            <person name="Yamamoto K."/>
        </authorList>
    </citation>
    <scope>NUCLEOTIDE SEQUENCE</scope>
</reference>
<name>Q69UD6_ORYSJ</name>
<reference evidence="2" key="1">
    <citation type="submission" date="2001-10" db="EMBL/GenBank/DDBJ databases">
        <title>Oryza sativa nipponbare(GA3) genomic DNA, chromosome 6, PAC clone:P0417D05.</title>
        <authorList>
            <person name="Sasaki T."/>
            <person name="Matsumoto T."/>
            <person name="Yamamoto K."/>
        </authorList>
    </citation>
    <scope>NUCLEOTIDE SEQUENCE</scope>
</reference>
<organism evidence="3 4">
    <name type="scientific">Oryza sativa subsp. japonica</name>
    <name type="common">Rice</name>
    <dbReference type="NCBI Taxonomy" id="39947"/>
    <lineage>
        <taxon>Eukaryota</taxon>
        <taxon>Viridiplantae</taxon>
        <taxon>Streptophyta</taxon>
        <taxon>Embryophyta</taxon>
        <taxon>Tracheophyta</taxon>
        <taxon>Spermatophyta</taxon>
        <taxon>Magnoliopsida</taxon>
        <taxon>Liliopsida</taxon>
        <taxon>Poales</taxon>
        <taxon>Poaceae</taxon>
        <taxon>BOP clade</taxon>
        <taxon>Oryzoideae</taxon>
        <taxon>Oryzeae</taxon>
        <taxon>Oryzinae</taxon>
        <taxon>Oryza</taxon>
        <taxon>Oryza sativa</taxon>
    </lineage>
</organism>
<dbReference type="GO" id="GO:0048038">
    <property type="term" value="F:quinone binding"/>
    <property type="evidence" value="ECO:0007669"/>
    <property type="project" value="InterPro"/>
</dbReference>
<feature type="compositionally biased region" description="Pro residues" evidence="1">
    <location>
        <begin position="217"/>
        <end position="228"/>
    </location>
</feature>
<protein>
    <submittedName>
        <fullName evidence="3">Copper amine oxidase-like</fullName>
    </submittedName>
</protein>
<proteinExistence type="predicted"/>
<dbReference type="InterPro" id="IPR016182">
    <property type="entry name" value="Cu_amine_oxidase_N-reg"/>
</dbReference>
<evidence type="ECO:0000313" key="4">
    <source>
        <dbReference type="Proteomes" id="UP000000763"/>
    </source>
</evidence>